<dbReference type="RefSeq" id="WP_210682696.1">
    <property type="nucleotide sequence ID" value="NZ_JAGMWN010000006.1"/>
</dbReference>
<protein>
    <submittedName>
        <fullName evidence="2">Glycosyltransferase</fullName>
        <ecNumber evidence="2">2.4.-.-</ecNumber>
    </submittedName>
</protein>
<dbReference type="GO" id="GO:0016757">
    <property type="term" value="F:glycosyltransferase activity"/>
    <property type="evidence" value="ECO:0007669"/>
    <property type="project" value="UniProtKB-KW"/>
</dbReference>
<keyword evidence="2" id="KW-0328">Glycosyltransferase</keyword>
<comment type="caution">
    <text evidence="2">The sequence shown here is derived from an EMBL/GenBank/DDBJ whole genome shotgun (WGS) entry which is preliminary data.</text>
</comment>
<reference evidence="2" key="1">
    <citation type="submission" date="2021-04" db="EMBL/GenBank/DDBJ databases">
        <authorList>
            <person name="Zhang D.-C."/>
        </authorList>
    </citation>
    <scope>NUCLEOTIDE SEQUENCE</scope>
    <source>
        <strain evidence="2">CGMCC 1.15697</strain>
    </source>
</reference>
<name>A0A8J7V1T3_9PROT</name>
<dbReference type="AlphaFoldDB" id="A0A8J7V1T3"/>
<keyword evidence="2" id="KW-0808">Transferase</keyword>
<evidence type="ECO:0000313" key="3">
    <source>
        <dbReference type="Proteomes" id="UP000672602"/>
    </source>
</evidence>
<dbReference type="EMBL" id="JAGMWN010000006">
    <property type="protein sequence ID" value="MBP5858121.1"/>
    <property type="molecule type" value="Genomic_DNA"/>
</dbReference>
<dbReference type="Proteomes" id="UP000672602">
    <property type="component" value="Unassembled WGS sequence"/>
</dbReference>
<organism evidence="2 3">
    <name type="scientific">Marivibrio halodurans</name>
    <dbReference type="NCBI Taxonomy" id="2039722"/>
    <lineage>
        <taxon>Bacteria</taxon>
        <taxon>Pseudomonadati</taxon>
        <taxon>Pseudomonadota</taxon>
        <taxon>Alphaproteobacteria</taxon>
        <taxon>Rhodospirillales</taxon>
        <taxon>Rhodospirillaceae</taxon>
        <taxon>Marivibrio</taxon>
    </lineage>
</organism>
<keyword evidence="3" id="KW-1185">Reference proteome</keyword>
<evidence type="ECO:0000313" key="2">
    <source>
        <dbReference type="EMBL" id="MBP5858121.1"/>
    </source>
</evidence>
<dbReference type="InterPro" id="IPR001296">
    <property type="entry name" value="Glyco_trans_1"/>
</dbReference>
<evidence type="ECO:0000259" key="1">
    <source>
        <dbReference type="Pfam" id="PF00534"/>
    </source>
</evidence>
<gene>
    <name evidence="2" type="ORF">KAJ83_13965</name>
</gene>
<dbReference type="EC" id="2.4.-.-" evidence="2"/>
<accession>A0A8J7V1T3</accession>
<dbReference type="PANTHER" id="PTHR12526:SF636">
    <property type="entry name" value="BLL3647 PROTEIN"/>
    <property type="match status" value="1"/>
</dbReference>
<dbReference type="Gene3D" id="3.40.50.2000">
    <property type="entry name" value="Glycogen Phosphorylase B"/>
    <property type="match status" value="2"/>
</dbReference>
<dbReference type="PANTHER" id="PTHR12526">
    <property type="entry name" value="GLYCOSYLTRANSFERASE"/>
    <property type="match status" value="1"/>
</dbReference>
<proteinExistence type="predicted"/>
<sequence length="425" mass="46245">MGEESMGAKSVGAVAFVLKGYPRLSETFIAQEILGLERRGLDIRIVSLRHPTDRARHPIHEEIAAPVTYLPEYLKDAPGRVLAAWWRARRLPGYKAARRAFLRDLRREPTPNRLRRFGQACVLAAELPADVRRLHFHFLHTPASVARYAAIMRGLPWSGSAHAKDIWTTPDWDLAGKLAEAEWVATCTASGAAHLRALAPAPERVALVYHGLDLDRFPPPPTRPPAAAMTQDGAGGPVRLLSVGRLVEKKGYDDLIAALAALPQALDWRLVHIGGGALKERLTEQAADAGIADRIDWRGARSQEAVLAAMRESDLFVLASRIAQDGDRDGMPNVLMEAQSQRLPVLSTAVSAIPELIADGETGRLVPPGDRDALSAALAALIGDMALRRRLGAAGEARVRRDFDARRCLDDLAARFGLPAGRRVA</sequence>
<dbReference type="Pfam" id="PF00534">
    <property type="entry name" value="Glycos_transf_1"/>
    <property type="match status" value="1"/>
</dbReference>
<dbReference type="SUPFAM" id="SSF53756">
    <property type="entry name" value="UDP-Glycosyltransferase/glycogen phosphorylase"/>
    <property type="match status" value="1"/>
</dbReference>
<feature type="domain" description="Glycosyl transferase family 1" evidence="1">
    <location>
        <begin position="237"/>
        <end position="396"/>
    </location>
</feature>